<comment type="caution">
    <text evidence="1">Lacks conserved residue(s) required for the propagation of feature annotation.</text>
</comment>
<dbReference type="SUPFAM" id="SSF49723">
    <property type="entry name" value="Lipase/lipooxygenase domain (PLAT/LH2 domain)"/>
    <property type="match status" value="1"/>
</dbReference>
<accession>A0A3L8T2B0</accession>
<dbReference type="AlphaFoldDB" id="A0A3L8T2B0"/>
<dbReference type="SMART" id="SM00308">
    <property type="entry name" value="LH2"/>
    <property type="match status" value="1"/>
</dbReference>
<dbReference type="Pfam" id="PF01477">
    <property type="entry name" value="PLAT"/>
    <property type="match status" value="1"/>
</dbReference>
<dbReference type="OrthoDB" id="9895813at2759"/>
<organism evidence="3 4">
    <name type="scientific">Chloebia gouldiae</name>
    <name type="common">Gouldian finch</name>
    <name type="synonym">Erythrura gouldiae</name>
    <dbReference type="NCBI Taxonomy" id="44316"/>
    <lineage>
        <taxon>Eukaryota</taxon>
        <taxon>Metazoa</taxon>
        <taxon>Chordata</taxon>
        <taxon>Craniata</taxon>
        <taxon>Vertebrata</taxon>
        <taxon>Euteleostomi</taxon>
        <taxon>Archelosauria</taxon>
        <taxon>Archosauria</taxon>
        <taxon>Dinosauria</taxon>
        <taxon>Saurischia</taxon>
        <taxon>Theropoda</taxon>
        <taxon>Coelurosauria</taxon>
        <taxon>Aves</taxon>
        <taxon>Neognathae</taxon>
        <taxon>Neoaves</taxon>
        <taxon>Telluraves</taxon>
        <taxon>Australaves</taxon>
        <taxon>Passeriformes</taxon>
        <taxon>Passeroidea</taxon>
        <taxon>Passeridae</taxon>
        <taxon>Chloebia</taxon>
    </lineage>
</organism>
<reference evidence="3 4" key="1">
    <citation type="journal article" date="2018" name="Proc. R. Soc. B">
        <title>A non-coding region near Follistatin controls head colour polymorphism in the Gouldian finch.</title>
        <authorList>
            <person name="Toomey M.B."/>
            <person name="Marques C.I."/>
            <person name="Andrade P."/>
            <person name="Araujo P.M."/>
            <person name="Sabatino S."/>
            <person name="Gazda M.A."/>
            <person name="Afonso S."/>
            <person name="Lopes R.J."/>
            <person name="Corbo J.C."/>
            <person name="Carneiro M."/>
        </authorList>
    </citation>
    <scope>NUCLEOTIDE SEQUENCE [LARGE SCALE GENOMIC DNA]</scope>
    <source>
        <strain evidence="3">Red01</strain>
        <tissue evidence="3">Muscle</tissue>
    </source>
</reference>
<name>A0A3L8T2B0_CHLGU</name>
<dbReference type="InterPro" id="IPR001024">
    <property type="entry name" value="PLAT/LH2_dom"/>
</dbReference>
<comment type="caution">
    <text evidence="3">The sequence shown here is derived from an EMBL/GenBank/DDBJ whole genome shotgun (WGS) entry which is preliminary data.</text>
</comment>
<dbReference type="PANTHER" id="PTHR45901">
    <property type="entry name" value="PROTEIN CBG12474"/>
    <property type="match status" value="1"/>
</dbReference>
<dbReference type="InterPro" id="IPR052970">
    <property type="entry name" value="Inner_ear_hair_cell_LOXHD"/>
</dbReference>
<dbReference type="EMBL" id="QUSF01000001">
    <property type="protein sequence ID" value="RLW13372.1"/>
    <property type="molecule type" value="Genomic_DNA"/>
</dbReference>
<dbReference type="CDD" id="cd01756">
    <property type="entry name" value="PLAT_repeat"/>
    <property type="match status" value="1"/>
</dbReference>
<dbReference type="PANTHER" id="PTHR45901:SF7">
    <property type="entry name" value="OXYGEN-REGULATED PROTEIN 1"/>
    <property type="match status" value="1"/>
</dbReference>
<keyword evidence="4" id="KW-1185">Reference proteome</keyword>
<protein>
    <recommendedName>
        <fullName evidence="2">PLAT domain-containing protein</fullName>
    </recommendedName>
</protein>
<proteinExistence type="predicted"/>
<evidence type="ECO:0000313" key="4">
    <source>
        <dbReference type="Proteomes" id="UP000276834"/>
    </source>
</evidence>
<dbReference type="PROSITE" id="PS50095">
    <property type="entry name" value="PLAT"/>
    <property type="match status" value="1"/>
</dbReference>
<dbReference type="InterPro" id="IPR036392">
    <property type="entry name" value="PLAT/LH2_dom_sf"/>
</dbReference>
<evidence type="ECO:0000313" key="3">
    <source>
        <dbReference type="EMBL" id="RLW13372.1"/>
    </source>
</evidence>
<evidence type="ECO:0000259" key="2">
    <source>
        <dbReference type="PROSITE" id="PS50095"/>
    </source>
</evidence>
<feature type="domain" description="PLAT" evidence="2">
    <location>
        <begin position="1"/>
        <end position="118"/>
    </location>
</feature>
<evidence type="ECO:0000256" key="1">
    <source>
        <dbReference type="PROSITE-ProRule" id="PRU00152"/>
    </source>
</evidence>
<feature type="non-terminal residue" evidence="3">
    <location>
        <position position="1"/>
    </location>
</feature>
<dbReference type="Gene3D" id="2.40.180.10">
    <property type="entry name" value="Catalase core domain"/>
    <property type="match status" value="1"/>
</dbReference>
<feature type="non-terminal residue" evidence="3">
    <location>
        <position position="135"/>
    </location>
</feature>
<sequence length="135" mass="15475">VLYHVYVHTGDLEQADTDCAVYLCIYGKRGDSGLRLLHKTGTPVPFQRGMVSVFEVEAVSLGKLQKVLLCCEATTKSQHWYCDKVIVREAESNSEYVFNCERWLPFMSQGIIHSEIELYPQELQKNQQLKMQEAS</sequence>
<gene>
    <name evidence="3" type="ORF">DV515_00000264</name>
</gene>
<dbReference type="Proteomes" id="UP000276834">
    <property type="component" value="Unassembled WGS sequence"/>
</dbReference>